<dbReference type="Proteomes" id="UP001230220">
    <property type="component" value="Unassembled WGS sequence"/>
</dbReference>
<dbReference type="InterPro" id="IPR013328">
    <property type="entry name" value="6PGD_dom2"/>
</dbReference>
<comment type="caution">
    <text evidence="6">The sequence shown here is derived from an EMBL/GenBank/DDBJ whole genome shotgun (WGS) entry which is preliminary data.</text>
</comment>
<accession>A0ABU0E0C2</accession>
<dbReference type="InterPro" id="IPR008927">
    <property type="entry name" value="6-PGluconate_DH-like_C_sf"/>
</dbReference>
<comment type="catalytic activity">
    <reaction evidence="3">
        <text>D-mannitol 1-phosphate + NAD(+) = beta-D-fructose 6-phosphate + NADH + H(+)</text>
        <dbReference type="Rhea" id="RHEA:19661"/>
        <dbReference type="ChEBI" id="CHEBI:15378"/>
        <dbReference type="ChEBI" id="CHEBI:57540"/>
        <dbReference type="ChEBI" id="CHEBI:57634"/>
        <dbReference type="ChEBI" id="CHEBI:57945"/>
        <dbReference type="ChEBI" id="CHEBI:61381"/>
        <dbReference type="EC" id="1.1.1.17"/>
    </reaction>
</comment>
<keyword evidence="2" id="KW-0520">NAD</keyword>
<evidence type="ECO:0000256" key="1">
    <source>
        <dbReference type="ARBA" id="ARBA00023002"/>
    </source>
</evidence>
<organism evidence="6 7">
    <name type="scientific">Breznakia pachnodae</name>
    <dbReference type="NCBI Taxonomy" id="265178"/>
    <lineage>
        <taxon>Bacteria</taxon>
        <taxon>Bacillati</taxon>
        <taxon>Bacillota</taxon>
        <taxon>Erysipelotrichia</taxon>
        <taxon>Erysipelotrichales</taxon>
        <taxon>Erysipelotrichaceae</taxon>
        <taxon>Breznakia</taxon>
    </lineage>
</organism>
<dbReference type="InterPro" id="IPR013131">
    <property type="entry name" value="Mannitol_DH_N"/>
</dbReference>
<evidence type="ECO:0000256" key="2">
    <source>
        <dbReference type="ARBA" id="ARBA00023027"/>
    </source>
</evidence>
<dbReference type="SUPFAM" id="SSF51735">
    <property type="entry name" value="NAD(P)-binding Rossmann-fold domains"/>
    <property type="match status" value="1"/>
</dbReference>
<sequence>MNSIVIIGAGQTGRGFLAPIIKSNENCSLTFIDKNKQLIEQLNKQKEYKIHYYDEDKEDQVIHNFNAIYIEDKEAIETIATADLVLTAVNGNNIIDLVNPFQQATAIRKKEKLMIICCENGVNVKQPLVDATINAHISEAAVFCTTLDPQKNDLSLDSQFYPDLPYDVTSLPIQIKLQRFHAEQNFASLIQRKIYTYNCLSACISYLGAYKGYESYADAANDPTIDNAMRELLKSVNYSISKEYNIPLPEQETFAKYAISKFQNKAIVDTITRNARNAKRKVGSSERIMMPIKLCLKYQQPIHILEVVLATAFYYGIHIENDSIDILVKASEVANLNECYSNTKEILKALEDKTSIEQIL</sequence>
<dbReference type="EMBL" id="JAUSUR010000001">
    <property type="protein sequence ID" value="MDQ0360337.1"/>
    <property type="molecule type" value="Genomic_DNA"/>
</dbReference>
<dbReference type="RefSeq" id="WP_307406164.1">
    <property type="nucleotide sequence ID" value="NZ_JAUSUR010000001.1"/>
</dbReference>
<reference evidence="6 7" key="1">
    <citation type="submission" date="2023-07" db="EMBL/GenBank/DDBJ databases">
        <title>Genomic Encyclopedia of Type Strains, Phase IV (KMG-IV): sequencing the most valuable type-strain genomes for metagenomic binning, comparative biology and taxonomic classification.</title>
        <authorList>
            <person name="Goeker M."/>
        </authorList>
    </citation>
    <scope>NUCLEOTIDE SEQUENCE [LARGE SCALE GENOMIC DNA]</scope>
    <source>
        <strain evidence="6 7">DSM 16784</strain>
    </source>
</reference>
<dbReference type="EC" id="1.1.1.17" evidence="6"/>
<keyword evidence="1 6" id="KW-0560">Oxidoreductase</keyword>
<dbReference type="InterPro" id="IPR036291">
    <property type="entry name" value="NAD(P)-bd_dom_sf"/>
</dbReference>
<protein>
    <submittedName>
        <fullName evidence="6">Mannitol-1-phosphate 5-dehydrogenase</fullName>
        <ecNumber evidence="6">1.1.1.17</ecNumber>
    </submittedName>
</protein>
<dbReference type="SUPFAM" id="SSF48179">
    <property type="entry name" value="6-phosphogluconate dehydrogenase C-terminal domain-like"/>
    <property type="match status" value="1"/>
</dbReference>
<evidence type="ECO:0000259" key="5">
    <source>
        <dbReference type="Pfam" id="PF08125"/>
    </source>
</evidence>
<evidence type="ECO:0000313" key="6">
    <source>
        <dbReference type="EMBL" id="MDQ0360337.1"/>
    </source>
</evidence>
<dbReference type="PANTHER" id="PTHR30524:SF0">
    <property type="entry name" value="ALTRONATE OXIDOREDUCTASE-RELATED"/>
    <property type="match status" value="1"/>
</dbReference>
<dbReference type="Pfam" id="PF01232">
    <property type="entry name" value="Mannitol_dh"/>
    <property type="match status" value="1"/>
</dbReference>
<feature type="domain" description="Mannitol dehydrogenase N-terminal" evidence="4">
    <location>
        <begin position="3"/>
        <end position="134"/>
    </location>
</feature>
<gene>
    <name evidence="6" type="ORF">J2S15_001068</name>
</gene>
<dbReference type="Pfam" id="PF08125">
    <property type="entry name" value="Mannitol_dh_C"/>
    <property type="match status" value="1"/>
</dbReference>
<evidence type="ECO:0000259" key="4">
    <source>
        <dbReference type="Pfam" id="PF01232"/>
    </source>
</evidence>
<feature type="domain" description="Mannitol dehydrogenase C-terminal" evidence="5">
    <location>
        <begin position="190"/>
        <end position="350"/>
    </location>
</feature>
<name>A0ABU0E0C2_9FIRM</name>
<dbReference type="Gene3D" id="1.10.1040.10">
    <property type="entry name" value="N-(1-d-carboxylethyl)-l-norvaline Dehydrogenase, domain 2"/>
    <property type="match status" value="1"/>
</dbReference>
<proteinExistence type="predicted"/>
<dbReference type="GO" id="GO:0008926">
    <property type="term" value="F:mannitol-1-phosphate 5-dehydrogenase activity"/>
    <property type="evidence" value="ECO:0007669"/>
    <property type="project" value="UniProtKB-EC"/>
</dbReference>
<dbReference type="InterPro" id="IPR013118">
    <property type="entry name" value="Mannitol_DH_C"/>
</dbReference>
<evidence type="ECO:0000256" key="3">
    <source>
        <dbReference type="ARBA" id="ARBA00048615"/>
    </source>
</evidence>
<evidence type="ECO:0000313" key="7">
    <source>
        <dbReference type="Proteomes" id="UP001230220"/>
    </source>
</evidence>
<dbReference type="Gene3D" id="3.40.50.720">
    <property type="entry name" value="NAD(P)-binding Rossmann-like Domain"/>
    <property type="match status" value="1"/>
</dbReference>
<dbReference type="PANTHER" id="PTHR30524">
    <property type="entry name" value="MANNITOL-1-PHOSPHATE 5-DEHYDROGENASE"/>
    <property type="match status" value="1"/>
</dbReference>
<keyword evidence="7" id="KW-1185">Reference proteome</keyword>